<dbReference type="KEGG" id="ter:Tery_2409"/>
<dbReference type="RefSeq" id="WP_011611993.1">
    <property type="nucleotide sequence ID" value="NC_008312.1"/>
</dbReference>
<name>Q112E7_TRIEI</name>
<sequence length="135" mass="15455">MAEESPNREFEDDEIRYLYSAKAGFESEGCIRMIKVLEQTLTAELDTTHPTVSKSIEALKKFDVQVSSYISSTRKYKILFSVIQSFRYDLSKDRKSLRVNSIHGGSSAGYVENLFGNYLRVDLLICLCQYFLALN</sequence>
<dbReference type="EMBL" id="CP000393">
    <property type="protein sequence ID" value="ABG51627.1"/>
    <property type="molecule type" value="Genomic_DNA"/>
</dbReference>
<dbReference type="HOGENOM" id="CLU_1884875_0_0_3"/>
<gene>
    <name evidence="1" type="ordered locus">Tery_2409</name>
</gene>
<dbReference type="AlphaFoldDB" id="Q112E7"/>
<evidence type="ECO:0000313" key="1">
    <source>
        <dbReference type="EMBL" id="ABG51627.1"/>
    </source>
</evidence>
<organism evidence="1">
    <name type="scientific">Trichodesmium erythraeum (strain IMS101)</name>
    <dbReference type="NCBI Taxonomy" id="203124"/>
    <lineage>
        <taxon>Bacteria</taxon>
        <taxon>Bacillati</taxon>
        <taxon>Cyanobacteriota</taxon>
        <taxon>Cyanophyceae</taxon>
        <taxon>Oscillatoriophycideae</taxon>
        <taxon>Oscillatoriales</taxon>
        <taxon>Microcoleaceae</taxon>
        <taxon>Trichodesmium</taxon>
    </lineage>
</organism>
<accession>Q112E7</accession>
<dbReference type="OrthoDB" id="506195at2"/>
<protein>
    <submittedName>
        <fullName evidence="1">Uncharacterized protein</fullName>
    </submittedName>
</protein>
<reference evidence="1" key="1">
    <citation type="submission" date="2006-06" db="EMBL/GenBank/DDBJ databases">
        <title>Complete sequence of Trichodesmium erythraeum IMS101.</title>
        <authorList>
            <consortium name="US DOE Joint Genome Institute"/>
            <person name="Copeland A."/>
            <person name="Lucas S."/>
            <person name="Lapidus A."/>
            <person name="Barry K."/>
            <person name="Detter J.C."/>
            <person name="Glavina del Rio T."/>
            <person name="Hammon N."/>
            <person name="Israni S."/>
            <person name="Dalin E."/>
            <person name="Tice H."/>
            <person name="Pitluck S."/>
            <person name="Kiss H."/>
            <person name="Munk A.C."/>
            <person name="Brettin T."/>
            <person name="Bruce D."/>
            <person name="Han C."/>
            <person name="Tapia R."/>
            <person name="Gilna P."/>
            <person name="Schmutz J."/>
            <person name="Larimer F."/>
            <person name="Land M."/>
            <person name="Hauser L."/>
            <person name="Kyrpides N."/>
            <person name="Kim E."/>
            <person name="Richardson P."/>
        </authorList>
    </citation>
    <scope>NUCLEOTIDE SEQUENCE [LARGE SCALE GENOMIC DNA]</scope>
    <source>
        <strain evidence="1">IMS101</strain>
    </source>
</reference>
<dbReference type="eggNOG" id="COG0501">
    <property type="taxonomic scope" value="Bacteria"/>
</dbReference>
<proteinExistence type="predicted"/>